<dbReference type="PANTHER" id="PTHR40031">
    <property type="entry name" value="HYPOTHETICAL MEMBRANE SPANNING PROTEIN"/>
    <property type="match status" value="1"/>
</dbReference>
<gene>
    <name evidence="2" type="ORF">GZH47_29450</name>
</gene>
<protein>
    <submittedName>
        <fullName evidence="2">Metal-dependent hydrolase</fullName>
    </submittedName>
</protein>
<dbReference type="GO" id="GO:0016787">
    <property type="term" value="F:hydrolase activity"/>
    <property type="evidence" value="ECO:0007669"/>
    <property type="project" value="UniProtKB-KW"/>
</dbReference>
<dbReference type="Pfam" id="PF04307">
    <property type="entry name" value="YdjM"/>
    <property type="match status" value="1"/>
</dbReference>
<dbReference type="AlphaFoldDB" id="A0A6C0P7I3"/>
<proteinExistence type="predicted"/>
<dbReference type="Proteomes" id="UP000479114">
    <property type="component" value="Chromosome"/>
</dbReference>
<evidence type="ECO:0000313" key="2">
    <source>
        <dbReference type="EMBL" id="QHW34514.1"/>
    </source>
</evidence>
<keyword evidence="1" id="KW-1133">Transmembrane helix</keyword>
<feature type="transmembrane region" description="Helical" evidence="1">
    <location>
        <begin position="83"/>
        <end position="110"/>
    </location>
</feature>
<evidence type="ECO:0000256" key="1">
    <source>
        <dbReference type="SAM" id="Phobius"/>
    </source>
</evidence>
<feature type="transmembrane region" description="Helical" evidence="1">
    <location>
        <begin position="131"/>
        <end position="154"/>
    </location>
</feature>
<organism evidence="2 3">
    <name type="scientific">Paenibacillus rhizovicinus</name>
    <dbReference type="NCBI Taxonomy" id="2704463"/>
    <lineage>
        <taxon>Bacteria</taxon>
        <taxon>Bacillati</taxon>
        <taxon>Bacillota</taxon>
        <taxon>Bacilli</taxon>
        <taxon>Bacillales</taxon>
        <taxon>Paenibacillaceae</taxon>
        <taxon>Paenibacillus</taxon>
    </lineage>
</organism>
<dbReference type="KEGG" id="prz:GZH47_29450"/>
<sequence>MDTGSHLLFGVTLAGMSLAVPAVAAHSELQYAILAATLLGSHAPDFDSVMRLRGPSAYIRNHRGLTHSLPAPLAWAPLLGLPIAWLFGAGAWSGIVILWTLFAVCFHIVLDLFNAYGVQCLRPFTRKWLHLDVLCLFDPYLFAAHGAAALLWLFGYSQAVAVFEFVYAMTAAYLLWRIVVYRNVMAHISAHYKLDRAHITMLPTFFGTAWQFVIDLGDEYMTGYFKHGRVNEVTRLLKAKPESLAEAAKATMIAEGVRAFHHFSERIHVKVQEEVDGYLVTWSDVRFWHHRRLPFTAAVTLDRNLNVLTDQIGWNKKTWQPPFV</sequence>
<accession>A0A6C0P7I3</accession>
<evidence type="ECO:0000313" key="3">
    <source>
        <dbReference type="Proteomes" id="UP000479114"/>
    </source>
</evidence>
<dbReference type="InterPro" id="IPR007404">
    <property type="entry name" value="YdjM-like"/>
</dbReference>
<dbReference type="EMBL" id="CP048286">
    <property type="protein sequence ID" value="QHW34514.1"/>
    <property type="molecule type" value="Genomic_DNA"/>
</dbReference>
<dbReference type="InterPro" id="IPR053170">
    <property type="entry name" value="Transcription_regulator"/>
</dbReference>
<keyword evidence="2" id="KW-0378">Hydrolase</keyword>
<keyword evidence="1" id="KW-0812">Transmembrane</keyword>
<name>A0A6C0P7I3_9BACL</name>
<dbReference type="RefSeq" id="WP_162644638.1">
    <property type="nucleotide sequence ID" value="NZ_CP048286.1"/>
</dbReference>
<dbReference type="PANTHER" id="PTHR40031:SF1">
    <property type="entry name" value="MEMBRANE-BOUND METAL-DEPENDENT HYDROLASE"/>
    <property type="match status" value="1"/>
</dbReference>
<reference evidence="2 3" key="1">
    <citation type="submission" date="2020-02" db="EMBL/GenBank/DDBJ databases">
        <title>Paenibacillus sp. nov., isolated from rhizosphere soil of tomato.</title>
        <authorList>
            <person name="Weon H.-Y."/>
            <person name="Lee S.A."/>
        </authorList>
    </citation>
    <scope>NUCLEOTIDE SEQUENCE [LARGE SCALE GENOMIC DNA]</scope>
    <source>
        <strain evidence="2 3">14171R-81</strain>
    </source>
</reference>
<keyword evidence="1" id="KW-0472">Membrane</keyword>
<feature type="transmembrane region" description="Helical" evidence="1">
    <location>
        <begin position="160"/>
        <end position="179"/>
    </location>
</feature>
<keyword evidence="3" id="KW-1185">Reference proteome</keyword>